<name>A0ABS0XQP6_9SPHN</name>
<organism evidence="5 6">
    <name type="scientific">Sphingomonas mollis</name>
    <dbReference type="NCBI Taxonomy" id="2795726"/>
    <lineage>
        <taxon>Bacteria</taxon>
        <taxon>Pseudomonadati</taxon>
        <taxon>Pseudomonadota</taxon>
        <taxon>Alphaproteobacteria</taxon>
        <taxon>Sphingomonadales</taxon>
        <taxon>Sphingomonadaceae</taxon>
        <taxon>Sphingomonas</taxon>
    </lineage>
</organism>
<dbReference type="Proteomes" id="UP000640426">
    <property type="component" value="Unassembled WGS sequence"/>
</dbReference>
<keyword evidence="2" id="KW-0521">NADP</keyword>
<evidence type="ECO:0000313" key="5">
    <source>
        <dbReference type="EMBL" id="MBJ6122347.1"/>
    </source>
</evidence>
<protein>
    <submittedName>
        <fullName evidence="5">Dihydrofolate reductase family protein</fullName>
    </submittedName>
</protein>
<reference evidence="6" key="1">
    <citation type="submission" date="2020-12" db="EMBL/GenBank/DDBJ databases">
        <title>Hymenobacter sp.</title>
        <authorList>
            <person name="Kim M.K."/>
        </authorList>
    </citation>
    <scope>NUCLEOTIDE SEQUENCE [LARGE SCALE GENOMIC DNA]</scope>
    <source>
        <strain evidence="6">BT553</strain>
    </source>
</reference>
<comment type="pathway">
    <text evidence="1">Cofactor biosynthesis; riboflavin biosynthesis.</text>
</comment>
<comment type="caution">
    <text evidence="5">The sequence shown here is derived from an EMBL/GenBank/DDBJ whole genome shotgun (WGS) entry which is preliminary data.</text>
</comment>
<dbReference type="InterPro" id="IPR050765">
    <property type="entry name" value="Riboflavin_Biosynth_HTPR"/>
</dbReference>
<dbReference type="Gene3D" id="3.40.430.10">
    <property type="entry name" value="Dihydrofolate Reductase, subunit A"/>
    <property type="match status" value="1"/>
</dbReference>
<dbReference type="PANTHER" id="PTHR38011:SF7">
    <property type="entry name" value="2,5-DIAMINO-6-RIBOSYLAMINO-4(3H)-PYRIMIDINONE 5'-PHOSPHATE REDUCTASE"/>
    <property type="match status" value="1"/>
</dbReference>
<dbReference type="Pfam" id="PF01872">
    <property type="entry name" value="RibD_C"/>
    <property type="match status" value="1"/>
</dbReference>
<dbReference type="EMBL" id="JAELXS010000005">
    <property type="protein sequence ID" value="MBJ6122347.1"/>
    <property type="molecule type" value="Genomic_DNA"/>
</dbReference>
<proteinExistence type="predicted"/>
<evidence type="ECO:0000256" key="1">
    <source>
        <dbReference type="ARBA" id="ARBA00005104"/>
    </source>
</evidence>
<dbReference type="InterPro" id="IPR024072">
    <property type="entry name" value="DHFR-like_dom_sf"/>
</dbReference>
<dbReference type="InterPro" id="IPR002734">
    <property type="entry name" value="RibDG_C"/>
</dbReference>
<dbReference type="PANTHER" id="PTHR38011">
    <property type="entry name" value="DIHYDROFOLATE REDUCTASE FAMILY PROTEIN (AFU_ORTHOLOGUE AFUA_8G06820)"/>
    <property type="match status" value="1"/>
</dbReference>
<gene>
    <name evidence="5" type="ORF">JAO74_11150</name>
</gene>
<keyword evidence="3" id="KW-0560">Oxidoreductase</keyword>
<accession>A0ABS0XQP6</accession>
<keyword evidence="6" id="KW-1185">Reference proteome</keyword>
<evidence type="ECO:0000256" key="2">
    <source>
        <dbReference type="ARBA" id="ARBA00022857"/>
    </source>
</evidence>
<dbReference type="SUPFAM" id="SSF53597">
    <property type="entry name" value="Dihydrofolate reductase-like"/>
    <property type="match status" value="1"/>
</dbReference>
<evidence type="ECO:0000259" key="4">
    <source>
        <dbReference type="Pfam" id="PF01872"/>
    </source>
</evidence>
<sequence length="196" mass="20437">MYERIHDELDGDAWLVGRVTMAEMTKATAHPPASVTDVARPVHVATRADSYAVALDPSGKLHFDGGTLGDDHVVVLLGRDVPDDHLAELANDGVSYVVATAATIDIAAMLHVLGDAFGIRRLLLEGGAGINGSLLAAGVVDEMHVLLAPAIDGGTDTPSIIANGTEGLAGKVRLRFRSATPVDHGVVHLRYAVEPA</sequence>
<evidence type="ECO:0000313" key="6">
    <source>
        <dbReference type="Proteomes" id="UP000640426"/>
    </source>
</evidence>
<feature type="domain" description="Bacterial bifunctional deaminase-reductase C-terminal" evidence="4">
    <location>
        <begin position="11"/>
        <end position="187"/>
    </location>
</feature>
<evidence type="ECO:0000256" key="3">
    <source>
        <dbReference type="ARBA" id="ARBA00023002"/>
    </source>
</evidence>